<dbReference type="InterPro" id="IPR014001">
    <property type="entry name" value="Helicase_ATP-bd"/>
</dbReference>
<dbReference type="GO" id="GO:0005524">
    <property type="term" value="F:ATP binding"/>
    <property type="evidence" value="ECO:0007669"/>
    <property type="project" value="UniProtKB-KW"/>
</dbReference>
<keyword evidence="8" id="KW-0408">Iron</keyword>
<keyword evidence="6" id="KW-0347">Helicase</keyword>
<feature type="domain" description="Helicase ATP-binding" evidence="15">
    <location>
        <begin position="67"/>
        <end position="422"/>
    </location>
</feature>
<evidence type="ECO:0000256" key="5">
    <source>
        <dbReference type="ARBA" id="ARBA00022801"/>
    </source>
</evidence>
<dbReference type="GO" id="GO:1990918">
    <property type="term" value="P:double-strand break repair involved in meiotic recombination"/>
    <property type="evidence" value="ECO:0007669"/>
    <property type="project" value="TreeGrafter"/>
</dbReference>
<dbReference type="InterPro" id="IPR045028">
    <property type="entry name" value="DinG/Rad3-like"/>
</dbReference>
<comment type="catalytic activity">
    <reaction evidence="13">
        <text>ATP + H2O = ADP + phosphate + H(+)</text>
        <dbReference type="Rhea" id="RHEA:13065"/>
        <dbReference type="ChEBI" id="CHEBI:15377"/>
        <dbReference type="ChEBI" id="CHEBI:15378"/>
        <dbReference type="ChEBI" id="CHEBI:30616"/>
        <dbReference type="ChEBI" id="CHEBI:43474"/>
        <dbReference type="ChEBI" id="CHEBI:456216"/>
        <dbReference type="EC" id="5.6.2.3"/>
    </reaction>
</comment>
<dbReference type="Pfam" id="PF13307">
    <property type="entry name" value="Helicase_C_2"/>
    <property type="match status" value="1"/>
</dbReference>
<keyword evidence="7" id="KW-0067">ATP-binding</keyword>
<keyword evidence="10" id="KW-0413">Isomerase</keyword>
<evidence type="ECO:0000256" key="11">
    <source>
        <dbReference type="ARBA" id="ARBA00023242"/>
    </source>
</evidence>
<dbReference type="InterPro" id="IPR013020">
    <property type="entry name" value="Rad3/Chl1-like"/>
</dbReference>
<dbReference type="InterPro" id="IPR002464">
    <property type="entry name" value="DNA/RNA_helicase_DEAH_CS"/>
</dbReference>
<dbReference type="GO" id="GO:0016818">
    <property type="term" value="F:hydrolase activity, acting on acid anhydrides, in phosphorus-containing anhydrides"/>
    <property type="evidence" value="ECO:0007669"/>
    <property type="project" value="InterPro"/>
</dbReference>
<comment type="caution">
    <text evidence="16">The sequence shown here is derived from an EMBL/GenBank/DDBJ whole genome shotgun (WGS) entry which is preliminary data.</text>
</comment>
<evidence type="ECO:0000256" key="7">
    <source>
        <dbReference type="ARBA" id="ARBA00022840"/>
    </source>
</evidence>
<comment type="subcellular location">
    <subcellularLocation>
        <location evidence="2">Nucleus</location>
    </subcellularLocation>
</comment>
<organism evidence="16 17">
    <name type="scientific">Umbelopsis vinacea</name>
    <dbReference type="NCBI Taxonomy" id="44442"/>
    <lineage>
        <taxon>Eukaryota</taxon>
        <taxon>Fungi</taxon>
        <taxon>Fungi incertae sedis</taxon>
        <taxon>Mucoromycota</taxon>
        <taxon>Mucoromycotina</taxon>
        <taxon>Umbelopsidomycetes</taxon>
        <taxon>Umbelopsidales</taxon>
        <taxon>Umbelopsidaceae</taxon>
        <taxon>Umbelopsis</taxon>
    </lineage>
</organism>
<dbReference type="InterPro" id="IPR010614">
    <property type="entry name" value="RAD3-like_helicase_DEAD"/>
</dbReference>
<dbReference type="SUPFAM" id="SSF52540">
    <property type="entry name" value="P-loop containing nucleoside triphosphate hydrolases"/>
    <property type="match status" value="2"/>
</dbReference>
<evidence type="ECO:0000256" key="4">
    <source>
        <dbReference type="ARBA" id="ARBA00022741"/>
    </source>
</evidence>
<dbReference type="GO" id="GO:0051536">
    <property type="term" value="F:iron-sulfur cluster binding"/>
    <property type="evidence" value="ECO:0007669"/>
    <property type="project" value="UniProtKB-KW"/>
</dbReference>
<evidence type="ECO:0000256" key="10">
    <source>
        <dbReference type="ARBA" id="ARBA00023235"/>
    </source>
</evidence>
<dbReference type="InterPro" id="IPR006555">
    <property type="entry name" value="ATP-dep_Helicase_C"/>
</dbReference>
<dbReference type="Proteomes" id="UP000612746">
    <property type="component" value="Unassembled WGS sequence"/>
</dbReference>
<gene>
    <name evidence="16" type="ORF">INT44_003872</name>
</gene>
<evidence type="ECO:0000256" key="13">
    <source>
        <dbReference type="ARBA" id="ARBA00048954"/>
    </source>
</evidence>
<dbReference type="SMART" id="SM00488">
    <property type="entry name" value="DEXDc2"/>
    <property type="match status" value="1"/>
</dbReference>
<dbReference type="SMART" id="SM00491">
    <property type="entry name" value="HELICc2"/>
    <property type="match status" value="1"/>
</dbReference>
<evidence type="ECO:0000256" key="8">
    <source>
        <dbReference type="ARBA" id="ARBA00023004"/>
    </source>
</evidence>
<evidence type="ECO:0000259" key="15">
    <source>
        <dbReference type="PROSITE" id="PS51193"/>
    </source>
</evidence>
<dbReference type="Gene3D" id="3.40.50.300">
    <property type="entry name" value="P-loop containing nucleotide triphosphate hydrolases"/>
    <property type="match status" value="3"/>
</dbReference>
<dbReference type="Pfam" id="PF06733">
    <property type="entry name" value="DEAD_2"/>
    <property type="match status" value="1"/>
</dbReference>
<dbReference type="EC" id="5.6.2.3" evidence="12"/>
<evidence type="ECO:0000256" key="9">
    <source>
        <dbReference type="ARBA" id="ARBA00023014"/>
    </source>
</evidence>
<dbReference type="EMBL" id="JAEPRA010000001">
    <property type="protein sequence ID" value="KAG2188733.1"/>
    <property type="molecule type" value="Genomic_DNA"/>
</dbReference>
<keyword evidence="4" id="KW-0547">Nucleotide-binding</keyword>
<dbReference type="GO" id="GO:0046872">
    <property type="term" value="F:metal ion binding"/>
    <property type="evidence" value="ECO:0007669"/>
    <property type="project" value="UniProtKB-KW"/>
</dbReference>
<evidence type="ECO:0000313" key="17">
    <source>
        <dbReference type="Proteomes" id="UP000612746"/>
    </source>
</evidence>
<keyword evidence="3" id="KW-0479">Metal-binding</keyword>
<protein>
    <recommendedName>
        <fullName evidence="12">DNA 5'-3' helicase</fullName>
        <ecNumber evidence="12">5.6.2.3</ecNumber>
    </recommendedName>
</protein>
<feature type="compositionally biased region" description="Basic and acidic residues" evidence="14">
    <location>
        <begin position="199"/>
        <end position="212"/>
    </location>
</feature>
<name>A0A8H7QA84_9FUNG</name>
<proteinExistence type="predicted"/>
<keyword evidence="11" id="KW-0539">Nucleus</keyword>
<feature type="region of interest" description="Disordered" evidence="14">
    <location>
        <begin position="199"/>
        <end position="219"/>
    </location>
</feature>
<dbReference type="InterPro" id="IPR014013">
    <property type="entry name" value="Helic_SF1/SF2_ATP-bd_DinG/Rad3"/>
</dbReference>
<dbReference type="OrthoDB" id="272481at2759"/>
<comment type="cofactor">
    <cofactor evidence="1">
        <name>[4Fe-4S] cluster</name>
        <dbReference type="ChEBI" id="CHEBI:49883"/>
    </cofactor>
</comment>
<dbReference type="InterPro" id="IPR027417">
    <property type="entry name" value="P-loop_NTPase"/>
</dbReference>
<evidence type="ECO:0000256" key="12">
    <source>
        <dbReference type="ARBA" id="ARBA00044969"/>
    </source>
</evidence>
<evidence type="ECO:0000256" key="6">
    <source>
        <dbReference type="ARBA" id="ARBA00022806"/>
    </source>
</evidence>
<accession>A0A8H7QA84</accession>
<reference evidence="16" key="1">
    <citation type="submission" date="2020-12" db="EMBL/GenBank/DDBJ databases">
        <title>Metabolic potential, ecology and presence of endohyphal bacteria is reflected in genomic diversity of Mucoromycotina.</title>
        <authorList>
            <person name="Muszewska A."/>
            <person name="Okrasinska A."/>
            <person name="Steczkiewicz K."/>
            <person name="Drgas O."/>
            <person name="Orlowska M."/>
            <person name="Perlinska-Lenart U."/>
            <person name="Aleksandrzak-Piekarczyk T."/>
            <person name="Szatraj K."/>
            <person name="Zielenkiewicz U."/>
            <person name="Pilsyk S."/>
            <person name="Malc E."/>
            <person name="Mieczkowski P."/>
            <person name="Kruszewska J.S."/>
            <person name="Biernat P."/>
            <person name="Pawlowska J."/>
        </authorList>
    </citation>
    <scope>NUCLEOTIDE SEQUENCE</scope>
    <source>
        <strain evidence="16">WA0000051536</strain>
    </source>
</reference>
<keyword evidence="5" id="KW-0378">Hydrolase</keyword>
<dbReference type="GO" id="GO:0005634">
    <property type="term" value="C:nucleus"/>
    <property type="evidence" value="ECO:0007669"/>
    <property type="project" value="UniProtKB-SubCell"/>
</dbReference>
<evidence type="ECO:0000256" key="1">
    <source>
        <dbReference type="ARBA" id="ARBA00001966"/>
    </source>
</evidence>
<dbReference type="GO" id="GO:0043139">
    <property type="term" value="F:5'-3' DNA helicase activity"/>
    <property type="evidence" value="ECO:0007669"/>
    <property type="project" value="UniProtKB-EC"/>
</dbReference>
<dbReference type="SMART" id="SM00487">
    <property type="entry name" value="DEXDc"/>
    <property type="match status" value="1"/>
</dbReference>
<dbReference type="PANTHER" id="PTHR11472:SF47">
    <property type="entry name" value="FANCONI ANEMIA GROUP J PROTEIN"/>
    <property type="match status" value="1"/>
</dbReference>
<keyword evidence="17" id="KW-1185">Reference proteome</keyword>
<dbReference type="NCBIfam" id="TIGR00604">
    <property type="entry name" value="rad3"/>
    <property type="match status" value="1"/>
</dbReference>
<dbReference type="InterPro" id="IPR006554">
    <property type="entry name" value="Helicase-like_DEXD_c2"/>
</dbReference>
<keyword evidence="9" id="KW-0411">Iron-sulfur</keyword>
<evidence type="ECO:0000256" key="3">
    <source>
        <dbReference type="ARBA" id="ARBA00022723"/>
    </source>
</evidence>
<dbReference type="PANTHER" id="PTHR11472">
    <property type="entry name" value="DNA REPAIR DEAD HELICASE RAD3/XP-D SUBFAMILY MEMBER"/>
    <property type="match status" value="1"/>
</dbReference>
<feature type="region of interest" description="Disordered" evidence="14">
    <location>
        <begin position="159"/>
        <end position="180"/>
    </location>
</feature>
<evidence type="ECO:0000256" key="14">
    <source>
        <dbReference type="SAM" id="MobiDB-lite"/>
    </source>
</evidence>
<sequence length="1160" mass="130950">MGGRNKIPAAFKSKLEEKRKQTRVNFQEDFVAIDSDGSAGDSTTVEATSSTVEYAAKLLGSTILPIRGIEVQFPFKPYPAQIQMMSKVIEALTKSQDALIESPTGSGKSLALLCAALAWQRSDQMARAASMANAMAEFDDNGEEDELLILTPDEVNKIWGTSKPEPEPEPEPVSATQDEFQTFQPARLQRKRLRYFEKLDPRVKDTEPEPKKPQATPANLSALLPKGNKIYYASRTHKQISQVVAELKGKTAYQPKMTILGSRDQFCIHPKVSKASNKNEECSKLLDKNVCSYAHNVRKVTQHSSVQRGSSNFIWDIEDLINVGRKTQGCPYFAAKTLMDVAEIIFCPYNYLIEPLIRAAYDINLKDAVVIIDEAHNIEDVARDAASFAIHEKELISLQMELALLIKNRALVECHTKLLYVVESLIEWIVDPNNKFSSLEYEHYINSWTGSEIVSKLNGLGINRITMEIDLKPALAQVIFAINQMRKAKNSESGFFDDDVDEAMEIGYEEDEMTASGEKKRKPRKKCLSSKSLILLEGLFVVFDNLFREGVDYPSDYVMVLMKRANKNRMSFSKESDWDFKLSFWCQNSGIAFKDITDQARSVLLCSGTLSPMNTFSSELQTEFPIRLETNHVVDRSQIWAGVIPYGPDRVSLVGSFKTLDTYVYQDDIGNALLRIAQTVPNGVLCFVPSYSALNKFMSRWKRTGLWSKLSEAKMMITAHGQLAKHSSFLEPQNVAKNAFEKELTRYYGSVNLSKGSQNGAMFIAVYRGKVSEGIDFSDARCRAVVSVGIPFPNLKDFQVISKRDYNTNARKSGKNVLGGDEWYSIQAHRAFHVRNSCQPGTRSVHQTSEGAIILLEHRFLHPDNINALSKWIRVQCKKHTNGFDEAILELEAFVKMRMKADDMEMDKYIAEAQVHEETVYVSGKLIDEQNALITSCEPEEPSEMELQQQLENEQQLDYHSPKFVIDFMDTIPVYEVSDMSDEPPIPQPSHINPTVAFSMESPKNIRYSITCQQCRMQLGYCVEKDNFIVQQKTVSSQYIESLRQPHATSSPCYVYELFPQQQDWNSSLFRDNLANTIAVKWNFQDQICYQDIHCPTCEASVPNGLGSSIIGARIVVCQAGSTKETTDLLGRVWLLYEAVKIGKSLEMLPDSPSKKTKYH</sequence>
<evidence type="ECO:0000313" key="16">
    <source>
        <dbReference type="EMBL" id="KAG2188733.1"/>
    </source>
</evidence>
<dbReference type="PROSITE" id="PS00690">
    <property type="entry name" value="DEAH_ATP_HELICASE"/>
    <property type="match status" value="1"/>
</dbReference>
<dbReference type="AlphaFoldDB" id="A0A8H7QA84"/>
<evidence type="ECO:0000256" key="2">
    <source>
        <dbReference type="ARBA" id="ARBA00004123"/>
    </source>
</evidence>
<dbReference type="PROSITE" id="PS51193">
    <property type="entry name" value="HELICASE_ATP_BIND_2"/>
    <property type="match status" value="1"/>
</dbReference>
<dbReference type="GO" id="GO:0006289">
    <property type="term" value="P:nucleotide-excision repair"/>
    <property type="evidence" value="ECO:0007669"/>
    <property type="project" value="TreeGrafter"/>
</dbReference>
<dbReference type="GO" id="GO:0003677">
    <property type="term" value="F:DNA binding"/>
    <property type="evidence" value="ECO:0007669"/>
    <property type="project" value="InterPro"/>
</dbReference>